<dbReference type="GO" id="GO:0047617">
    <property type="term" value="F:fatty acyl-CoA hydrolase activity"/>
    <property type="evidence" value="ECO:0007669"/>
    <property type="project" value="TreeGrafter"/>
</dbReference>
<dbReference type="CDD" id="cd00586">
    <property type="entry name" value="4HBT"/>
    <property type="match status" value="1"/>
</dbReference>
<dbReference type="InterPro" id="IPR006684">
    <property type="entry name" value="YbgC/YbaW"/>
</dbReference>
<evidence type="ECO:0000313" key="6">
    <source>
        <dbReference type="Proteomes" id="UP000000753"/>
    </source>
</evidence>
<sequence length="166" mass="19067">MKMVKAYHISPFTIAYWLGIVGLLFCLINWRSYFMFRWPISVYYEDTDAGGVVYHSNYLKFFERARTEWLRSMGVSQTALLADDIAFVVKHAALDFCKAARFEQNLMVETEVIQLKKASLTFKQRLIDEQGVTYCEADILVACIALSRMRPKAIPLNIAQEFNGGS</sequence>
<evidence type="ECO:0000256" key="2">
    <source>
        <dbReference type="ARBA" id="ARBA00022801"/>
    </source>
</evidence>
<dbReference type="Proteomes" id="UP000000753">
    <property type="component" value="Chromosome"/>
</dbReference>
<feature type="transmembrane region" description="Helical" evidence="3">
    <location>
        <begin position="6"/>
        <end position="28"/>
    </location>
</feature>
<dbReference type="PANTHER" id="PTHR31793">
    <property type="entry name" value="4-HYDROXYBENZOYL-COA THIOESTERASE FAMILY MEMBER"/>
    <property type="match status" value="1"/>
</dbReference>
<organism evidence="5 6">
    <name type="scientific">Shewanella piezotolerans (strain WP3 / JCM 13877)</name>
    <dbReference type="NCBI Taxonomy" id="225849"/>
    <lineage>
        <taxon>Bacteria</taxon>
        <taxon>Pseudomonadati</taxon>
        <taxon>Pseudomonadota</taxon>
        <taxon>Gammaproteobacteria</taxon>
        <taxon>Alteromonadales</taxon>
        <taxon>Shewanellaceae</taxon>
        <taxon>Shewanella</taxon>
    </lineage>
</organism>
<dbReference type="HOGENOM" id="CLU_101141_7_1_6"/>
<dbReference type="KEGG" id="swp:swp_1827"/>
<keyword evidence="3" id="KW-0472">Membrane</keyword>
<dbReference type="InterPro" id="IPR050563">
    <property type="entry name" value="4-hydroxybenzoyl-CoA_TE"/>
</dbReference>
<dbReference type="SUPFAM" id="SSF54637">
    <property type="entry name" value="Thioesterase/thiol ester dehydrase-isomerase"/>
    <property type="match status" value="1"/>
</dbReference>
<dbReference type="Pfam" id="PF03061">
    <property type="entry name" value="4HBT"/>
    <property type="match status" value="1"/>
</dbReference>
<comment type="similarity">
    <text evidence="1">Belongs to the 4-hydroxybenzoyl-CoA thioesterase family.</text>
</comment>
<dbReference type="STRING" id="225849.swp_1827"/>
<keyword evidence="3" id="KW-0812">Transmembrane</keyword>
<evidence type="ECO:0000256" key="3">
    <source>
        <dbReference type="SAM" id="Phobius"/>
    </source>
</evidence>
<reference evidence="5 6" key="1">
    <citation type="journal article" date="2008" name="PLoS ONE">
        <title>Environmental adaptation: genomic analysis of the piezotolerant and psychrotolerant deep-sea iron reducing bacterium Shewanella piezotolerans WP3.</title>
        <authorList>
            <person name="Wang F."/>
            <person name="Wang J."/>
            <person name="Jian H."/>
            <person name="Zhang B."/>
            <person name="Li S."/>
            <person name="Wang F."/>
            <person name="Zeng X."/>
            <person name="Gao L."/>
            <person name="Bartlett D.H."/>
            <person name="Yu J."/>
            <person name="Hu S."/>
            <person name="Xiao X."/>
        </authorList>
    </citation>
    <scope>NUCLEOTIDE SEQUENCE [LARGE SCALE GENOMIC DNA]</scope>
    <source>
        <strain evidence="6">WP3 / JCM 13877</strain>
    </source>
</reference>
<dbReference type="Gene3D" id="3.10.129.10">
    <property type="entry name" value="Hotdog Thioesterase"/>
    <property type="match status" value="1"/>
</dbReference>
<keyword evidence="6" id="KW-1185">Reference proteome</keyword>
<name>B8CLE0_SHEPW</name>
<keyword evidence="3" id="KW-1133">Transmembrane helix</keyword>
<gene>
    <name evidence="5" type="ordered locus">swp_1827</name>
</gene>
<dbReference type="NCBIfam" id="TIGR00051">
    <property type="entry name" value="YbgC/FadM family acyl-CoA thioesterase"/>
    <property type="match status" value="1"/>
</dbReference>
<feature type="domain" description="Thioesterase" evidence="4">
    <location>
        <begin position="50"/>
        <end position="134"/>
    </location>
</feature>
<dbReference type="PANTHER" id="PTHR31793:SF37">
    <property type="entry name" value="ACYL-COA THIOESTER HYDROLASE YBGC"/>
    <property type="match status" value="1"/>
</dbReference>
<proteinExistence type="inferred from homology"/>
<dbReference type="InterPro" id="IPR029069">
    <property type="entry name" value="HotDog_dom_sf"/>
</dbReference>
<dbReference type="InterPro" id="IPR006683">
    <property type="entry name" value="Thioestr_dom"/>
</dbReference>
<dbReference type="FunFam" id="3.10.129.10:FF:000004">
    <property type="entry name" value="Tol-pal system-associated acyl-CoA thioesterase"/>
    <property type="match status" value="1"/>
</dbReference>
<evidence type="ECO:0000259" key="4">
    <source>
        <dbReference type="Pfam" id="PF03061"/>
    </source>
</evidence>
<evidence type="ECO:0000313" key="5">
    <source>
        <dbReference type="EMBL" id="ACJ28591.1"/>
    </source>
</evidence>
<dbReference type="EMBL" id="CP000472">
    <property type="protein sequence ID" value="ACJ28591.1"/>
    <property type="molecule type" value="Genomic_DNA"/>
</dbReference>
<dbReference type="InterPro" id="IPR014166">
    <property type="entry name" value="Tol-Pal_acyl-CoA_thioesterase"/>
</dbReference>
<dbReference type="NCBIfam" id="TIGR02799">
    <property type="entry name" value="thio_ybgC"/>
    <property type="match status" value="1"/>
</dbReference>
<accession>B8CLE0</accession>
<protein>
    <submittedName>
        <fullName evidence="5">4-hydroxybenzoyl-CoA thioesterase</fullName>
    </submittedName>
</protein>
<dbReference type="AlphaFoldDB" id="B8CLE0"/>
<dbReference type="eggNOG" id="COG0824">
    <property type="taxonomic scope" value="Bacteria"/>
</dbReference>
<evidence type="ECO:0000256" key="1">
    <source>
        <dbReference type="ARBA" id="ARBA00005953"/>
    </source>
</evidence>
<keyword evidence="2" id="KW-0378">Hydrolase</keyword>